<evidence type="ECO:0000313" key="3">
    <source>
        <dbReference type="Proteomes" id="UP000294847"/>
    </source>
</evidence>
<feature type="chain" id="PRO_5021030349" evidence="1">
    <location>
        <begin position="23"/>
        <end position="144"/>
    </location>
</feature>
<evidence type="ECO:0000313" key="2">
    <source>
        <dbReference type="EMBL" id="QBZ63822.1"/>
    </source>
</evidence>
<evidence type="ECO:0000256" key="1">
    <source>
        <dbReference type="SAM" id="SignalP"/>
    </source>
</evidence>
<organism evidence="2 3">
    <name type="scientific">Pyricularia oryzae</name>
    <name type="common">Rice blast fungus</name>
    <name type="synonym">Magnaporthe oryzae</name>
    <dbReference type="NCBI Taxonomy" id="318829"/>
    <lineage>
        <taxon>Eukaryota</taxon>
        <taxon>Fungi</taxon>
        <taxon>Dikarya</taxon>
        <taxon>Ascomycota</taxon>
        <taxon>Pezizomycotina</taxon>
        <taxon>Sordariomycetes</taxon>
        <taxon>Sordariomycetidae</taxon>
        <taxon>Magnaporthales</taxon>
        <taxon>Pyriculariaceae</taxon>
        <taxon>Pyricularia</taxon>
    </lineage>
</organism>
<keyword evidence="1" id="KW-0732">Signal</keyword>
<dbReference type="AlphaFoldDB" id="A0A4P7NNV1"/>
<gene>
    <name evidence="2" type="ORF">PoMZ_05512</name>
</gene>
<feature type="signal peptide" evidence="1">
    <location>
        <begin position="1"/>
        <end position="22"/>
    </location>
</feature>
<reference evidence="2 3" key="1">
    <citation type="journal article" date="2019" name="Mol. Biol. Evol.">
        <title>Blast fungal genomes show frequent chromosomal changes, gene gains and losses, and effector gene turnover.</title>
        <authorList>
            <person name="Gomez Luciano L.B."/>
            <person name="Jason Tsai I."/>
            <person name="Chuma I."/>
            <person name="Tosa Y."/>
            <person name="Chen Y.H."/>
            <person name="Li J.Y."/>
            <person name="Li M.Y."/>
            <person name="Jade Lu M.Y."/>
            <person name="Nakayashiki H."/>
            <person name="Li W.H."/>
        </authorList>
    </citation>
    <scope>NUCLEOTIDE SEQUENCE [LARGE SCALE GENOMIC DNA]</scope>
    <source>
        <strain evidence="2">MZ5-1-6</strain>
    </source>
</reference>
<accession>A0A4P7NNV1</accession>
<protein>
    <submittedName>
        <fullName evidence="2">Uncharacterized protein</fullName>
    </submittedName>
</protein>
<dbReference type="EMBL" id="CP034209">
    <property type="protein sequence ID" value="QBZ63822.1"/>
    <property type="molecule type" value="Genomic_DNA"/>
</dbReference>
<dbReference type="Proteomes" id="UP000294847">
    <property type="component" value="Chromosome 6"/>
</dbReference>
<sequence length="144" mass="14842">MPRPSLALLGHLLAALIDVALDHDAHDGILARLDLFGQLVGDLGLVTVVLERVAMAAVDHEARPEPGLDQSLLGLADALGVIVGALFPAAQDHEAVLVADCAYDGHHARLGHRQEVVGVLNGADSVDGDAQCAVGAVLEADGER</sequence>
<proteinExistence type="predicted"/>
<name>A0A4P7NNV1_PYROR</name>